<keyword evidence="2" id="KW-0238">DNA-binding</keyword>
<evidence type="ECO:0000313" key="5">
    <source>
        <dbReference type="EMBL" id="MFD1674484.1"/>
    </source>
</evidence>
<dbReference type="InterPro" id="IPR018060">
    <property type="entry name" value="HTH_AraC"/>
</dbReference>
<evidence type="ECO:0000259" key="4">
    <source>
        <dbReference type="PROSITE" id="PS01124"/>
    </source>
</evidence>
<dbReference type="InterPro" id="IPR014710">
    <property type="entry name" value="RmlC-like_jellyroll"/>
</dbReference>
<dbReference type="SUPFAM" id="SSF51215">
    <property type="entry name" value="Regulatory protein AraC"/>
    <property type="match status" value="1"/>
</dbReference>
<dbReference type="PANTHER" id="PTHR43280">
    <property type="entry name" value="ARAC-FAMILY TRANSCRIPTIONAL REGULATOR"/>
    <property type="match status" value="1"/>
</dbReference>
<dbReference type="InterPro" id="IPR037923">
    <property type="entry name" value="HTH-like"/>
</dbReference>
<dbReference type="Proteomes" id="UP001597079">
    <property type="component" value="Unassembled WGS sequence"/>
</dbReference>
<dbReference type="Pfam" id="PF12833">
    <property type="entry name" value="HTH_18"/>
    <property type="match status" value="1"/>
</dbReference>
<feature type="domain" description="HTH araC/xylS-type" evidence="4">
    <location>
        <begin position="206"/>
        <end position="303"/>
    </location>
</feature>
<dbReference type="InterPro" id="IPR013096">
    <property type="entry name" value="Cupin_2"/>
</dbReference>
<comment type="caution">
    <text evidence="5">The sequence shown here is derived from an EMBL/GenBank/DDBJ whole genome shotgun (WGS) entry which is preliminary data.</text>
</comment>
<evidence type="ECO:0000256" key="1">
    <source>
        <dbReference type="ARBA" id="ARBA00023015"/>
    </source>
</evidence>
<dbReference type="SMART" id="SM00342">
    <property type="entry name" value="HTH_ARAC"/>
    <property type="match status" value="1"/>
</dbReference>
<gene>
    <name evidence="5" type="ORF">ACFSB2_07160</name>
</gene>
<dbReference type="Gene3D" id="1.10.10.60">
    <property type="entry name" value="Homeodomain-like"/>
    <property type="match status" value="2"/>
</dbReference>
<keyword evidence="1" id="KW-0805">Transcription regulation</keyword>
<dbReference type="PANTHER" id="PTHR43280:SF28">
    <property type="entry name" value="HTH-TYPE TRANSCRIPTIONAL ACTIVATOR RHAS"/>
    <property type="match status" value="1"/>
</dbReference>
<dbReference type="SUPFAM" id="SSF46689">
    <property type="entry name" value="Homeodomain-like"/>
    <property type="match status" value="2"/>
</dbReference>
<proteinExistence type="predicted"/>
<evidence type="ECO:0000256" key="3">
    <source>
        <dbReference type="ARBA" id="ARBA00023163"/>
    </source>
</evidence>
<keyword evidence="6" id="KW-1185">Reference proteome</keyword>
<dbReference type="Gene3D" id="2.60.120.10">
    <property type="entry name" value="Jelly Rolls"/>
    <property type="match status" value="1"/>
</dbReference>
<dbReference type="EMBL" id="JBHUCX010000020">
    <property type="protein sequence ID" value="MFD1674484.1"/>
    <property type="molecule type" value="Genomic_DNA"/>
</dbReference>
<protein>
    <submittedName>
        <fullName evidence="5">Helix-turn-helix domain-containing protein</fullName>
    </submittedName>
</protein>
<dbReference type="CDD" id="cd02209">
    <property type="entry name" value="cupin_XRE_C"/>
    <property type="match status" value="1"/>
</dbReference>
<keyword evidence="3" id="KW-0804">Transcription</keyword>
<name>A0ABW4JFD6_9BACL</name>
<organism evidence="5 6">
    <name type="scientific">Alicyclobacillus fodiniaquatilis</name>
    <dbReference type="NCBI Taxonomy" id="1661150"/>
    <lineage>
        <taxon>Bacteria</taxon>
        <taxon>Bacillati</taxon>
        <taxon>Bacillota</taxon>
        <taxon>Bacilli</taxon>
        <taxon>Bacillales</taxon>
        <taxon>Alicyclobacillaceae</taxon>
        <taxon>Alicyclobacillus</taxon>
    </lineage>
</organism>
<evidence type="ECO:0000256" key="2">
    <source>
        <dbReference type="ARBA" id="ARBA00023125"/>
    </source>
</evidence>
<reference evidence="6" key="1">
    <citation type="journal article" date="2019" name="Int. J. Syst. Evol. Microbiol.">
        <title>The Global Catalogue of Microorganisms (GCM) 10K type strain sequencing project: providing services to taxonomists for standard genome sequencing and annotation.</title>
        <authorList>
            <consortium name="The Broad Institute Genomics Platform"/>
            <consortium name="The Broad Institute Genome Sequencing Center for Infectious Disease"/>
            <person name="Wu L."/>
            <person name="Ma J."/>
        </authorList>
    </citation>
    <scope>NUCLEOTIDE SEQUENCE [LARGE SCALE GENOMIC DNA]</scope>
    <source>
        <strain evidence="6">CGMCC 1.12286</strain>
    </source>
</reference>
<dbReference type="PROSITE" id="PS01124">
    <property type="entry name" value="HTH_ARAC_FAMILY_2"/>
    <property type="match status" value="1"/>
</dbReference>
<evidence type="ECO:0000313" key="6">
    <source>
        <dbReference type="Proteomes" id="UP001597079"/>
    </source>
</evidence>
<dbReference type="Pfam" id="PF07883">
    <property type="entry name" value="Cupin_2"/>
    <property type="match status" value="1"/>
</dbReference>
<sequence>MSNLIYMDKNWETDAFIHVGRLSELSPTVNFANRMKSSPGQIWGPRIIPDCQLLYVLEGSAMLYIGNEKRMLSSGDCIFYGSSNPHQIVSSHQDPFSFTSIHYNWKSASLEAVHPITGIRDCTAEDLNMPPSTYTIDVDGYGQVDFPHYCSIANLEDMFMRIVEEYRTNPYGHAVMLRALLLQLLVVIVRHHVKYTTAVGEADRIAPALAAIHQSPQENWSVQQLAALCGYHPTYFTSLFKEVTGRSPKHYQILERIQKAKDVLLQTETTQEAAEQLGYTSVHYFCRNFKAVTGLTPTQFKQQSSEV</sequence>
<dbReference type="RefSeq" id="WP_377942351.1">
    <property type="nucleotide sequence ID" value="NZ_JBHUCX010000020.1"/>
</dbReference>
<accession>A0ABW4JFD6</accession>
<dbReference type="InterPro" id="IPR009057">
    <property type="entry name" value="Homeodomain-like_sf"/>
</dbReference>